<sequence length="63" mass="7150">MSHQRECSNPSRAIKDLKSDDSCRKLKTATGLVCDCDFCKISNVIWEMVLSYSSFPMRGSIFI</sequence>
<proteinExistence type="predicted"/>
<reference evidence="1" key="1">
    <citation type="submission" date="2018-11" db="EMBL/GenBank/DDBJ databases">
        <authorList>
            <consortium name="Genoscope - CEA"/>
            <person name="William W."/>
        </authorList>
    </citation>
    <scope>NUCLEOTIDE SEQUENCE</scope>
</reference>
<organism evidence="1">
    <name type="scientific">Brassica campestris</name>
    <name type="common">Field mustard</name>
    <dbReference type="NCBI Taxonomy" id="3711"/>
    <lineage>
        <taxon>Eukaryota</taxon>
        <taxon>Viridiplantae</taxon>
        <taxon>Streptophyta</taxon>
        <taxon>Embryophyta</taxon>
        <taxon>Tracheophyta</taxon>
        <taxon>Spermatophyta</taxon>
        <taxon>Magnoliopsida</taxon>
        <taxon>eudicotyledons</taxon>
        <taxon>Gunneridae</taxon>
        <taxon>Pentapetalae</taxon>
        <taxon>rosids</taxon>
        <taxon>malvids</taxon>
        <taxon>Brassicales</taxon>
        <taxon>Brassicaceae</taxon>
        <taxon>Brassiceae</taxon>
        <taxon>Brassica</taxon>
    </lineage>
</organism>
<protein>
    <submittedName>
        <fullName evidence="1">Uncharacterized protein</fullName>
    </submittedName>
</protein>
<dbReference type="EMBL" id="LR031573">
    <property type="protein sequence ID" value="VDC88964.1"/>
    <property type="molecule type" value="Genomic_DNA"/>
</dbReference>
<evidence type="ECO:0000313" key="1">
    <source>
        <dbReference type="EMBL" id="VDC88964.1"/>
    </source>
</evidence>
<gene>
    <name evidence="1" type="ORF">BRAA02T07085Z</name>
</gene>
<accession>A0A3P6ANN8</accession>
<name>A0A3P6ANN8_BRACM</name>
<dbReference type="AlphaFoldDB" id="A0A3P6ANN8"/>